<evidence type="ECO:0000313" key="4">
    <source>
        <dbReference type="EMBL" id="KAJ7323520.1"/>
    </source>
</evidence>
<accession>A0AAD7EHD7</accession>
<dbReference type="InterPro" id="IPR051477">
    <property type="entry name" value="Expansin_CellWall"/>
</dbReference>
<dbReference type="InterPro" id="IPR018392">
    <property type="entry name" value="LysM"/>
</dbReference>
<dbReference type="PANTHER" id="PTHR31836">
    <property type="match status" value="1"/>
</dbReference>
<dbReference type="Gene3D" id="2.40.40.10">
    <property type="entry name" value="RlpA-like domain"/>
    <property type="match status" value="1"/>
</dbReference>
<reference evidence="4" key="1">
    <citation type="submission" date="2023-03" db="EMBL/GenBank/DDBJ databases">
        <title>Massive genome expansion in bonnet fungi (Mycena s.s.) driven by repeated elements and novel gene families across ecological guilds.</title>
        <authorList>
            <consortium name="Lawrence Berkeley National Laboratory"/>
            <person name="Harder C.B."/>
            <person name="Miyauchi S."/>
            <person name="Viragh M."/>
            <person name="Kuo A."/>
            <person name="Thoen E."/>
            <person name="Andreopoulos B."/>
            <person name="Lu D."/>
            <person name="Skrede I."/>
            <person name="Drula E."/>
            <person name="Henrissat B."/>
            <person name="Morin E."/>
            <person name="Kohler A."/>
            <person name="Barry K."/>
            <person name="LaButti K."/>
            <person name="Morin E."/>
            <person name="Salamov A."/>
            <person name="Lipzen A."/>
            <person name="Mereny Z."/>
            <person name="Hegedus B."/>
            <person name="Baldrian P."/>
            <person name="Stursova M."/>
            <person name="Weitz H."/>
            <person name="Taylor A."/>
            <person name="Grigoriev I.V."/>
            <person name="Nagy L.G."/>
            <person name="Martin F."/>
            <person name="Kauserud H."/>
        </authorList>
    </citation>
    <scope>NUCLEOTIDE SEQUENCE</scope>
    <source>
        <strain evidence="4">CBHHK002</strain>
    </source>
</reference>
<keyword evidence="5" id="KW-1185">Reference proteome</keyword>
<dbReference type="CDD" id="cd00118">
    <property type="entry name" value="LysM"/>
    <property type="match status" value="1"/>
</dbReference>
<keyword evidence="1 2" id="KW-0732">Signal</keyword>
<gene>
    <name evidence="4" type="ORF">DFH08DRAFT_969071</name>
</gene>
<dbReference type="Pfam" id="PF01476">
    <property type="entry name" value="LysM"/>
    <property type="match status" value="1"/>
</dbReference>
<protein>
    <recommendedName>
        <fullName evidence="3">LysM domain-containing protein</fullName>
    </recommendedName>
</protein>
<feature type="chain" id="PRO_5041902294" description="LysM domain-containing protein" evidence="2">
    <location>
        <begin position="24"/>
        <end position="183"/>
    </location>
</feature>
<feature type="domain" description="LysM" evidence="3">
    <location>
        <begin position="29"/>
        <end position="75"/>
    </location>
</feature>
<evidence type="ECO:0000313" key="5">
    <source>
        <dbReference type="Proteomes" id="UP001218218"/>
    </source>
</evidence>
<evidence type="ECO:0000256" key="2">
    <source>
        <dbReference type="SAM" id="SignalP"/>
    </source>
</evidence>
<dbReference type="CDD" id="cd22191">
    <property type="entry name" value="DPBB_RlpA_EXP_N-like"/>
    <property type="match status" value="1"/>
</dbReference>
<organism evidence="4 5">
    <name type="scientific">Mycena albidolilacea</name>
    <dbReference type="NCBI Taxonomy" id="1033008"/>
    <lineage>
        <taxon>Eukaryota</taxon>
        <taxon>Fungi</taxon>
        <taxon>Dikarya</taxon>
        <taxon>Basidiomycota</taxon>
        <taxon>Agaricomycotina</taxon>
        <taxon>Agaricomycetes</taxon>
        <taxon>Agaricomycetidae</taxon>
        <taxon>Agaricales</taxon>
        <taxon>Marasmiineae</taxon>
        <taxon>Mycenaceae</taxon>
        <taxon>Mycena</taxon>
    </lineage>
</organism>
<proteinExistence type="predicted"/>
<dbReference type="PROSITE" id="PS51782">
    <property type="entry name" value="LYSM"/>
    <property type="match status" value="1"/>
</dbReference>
<dbReference type="SUPFAM" id="SSF54106">
    <property type="entry name" value="LysM domain"/>
    <property type="match status" value="1"/>
</dbReference>
<name>A0AAD7EHD7_9AGAR</name>
<evidence type="ECO:0000259" key="3">
    <source>
        <dbReference type="PROSITE" id="PS51782"/>
    </source>
</evidence>
<dbReference type="AlphaFoldDB" id="A0AAD7EHD7"/>
<dbReference type="InterPro" id="IPR036779">
    <property type="entry name" value="LysM_dom_sf"/>
</dbReference>
<dbReference type="InterPro" id="IPR036908">
    <property type="entry name" value="RlpA-like_sf"/>
</dbReference>
<comment type="caution">
    <text evidence="4">The sequence shown here is derived from an EMBL/GenBank/DDBJ whole genome shotgun (WGS) entry which is preliminary data.</text>
</comment>
<sequence>MFPKISFALLVTALAISASPLEARQSCSQTHTVVSGDTCSSIESAQGISDAQLHAMNPSINTGCTNLQIGEVLCLSGGPYVHNGIATYYFPNGAIGTCGGLPLNNNDLIVAPGAEHWNGGSHCGEIMTISGNGHSVRVVVRDLCRRCQGANGIDLTPGGISQLDPNYMVVGVINVLWGLPTLP</sequence>
<dbReference type="EMBL" id="JARIHO010000046">
    <property type="protein sequence ID" value="KAJ7323520.1"/>
    <property type="molecule type" value="Genomic_DNA"/>
</dbReference>
<dbReference type="Proteomes" id="UP001218218">
    <property type="component" value="Unassembled WGS sequence"/>
</dbReference>
<dbReference type="Gene3D" id="3.10.350.10">
    <property type="entry name" value="LysM domain"/>
    <property type="match status" value="1"/>
</dbReference>
<evidence type="ECO:0000256" key="1">
    <source>
        <dbReference type="ARBA" id="ARBA00022729"/>
    </source>
</evidence>
<dbReference type="SMART" id="SM00257">
    <property type="entry name" value="LysM"/>
    <property type="match status" value="1"/>
</dbReference>
<feature type="signal peptide" evidence="2">
    <location>
        <begin position="1"/>
        <end position="23"/>
    </location>
</feature>
<dbReference type="PANTHER" id="PTHR31836:SF28">
    <property type="entry name" value="SRCR DOMAIN-CONTAINING PROTEIN-RELATED"/>
    <property type="match status" value="1"/>
</dbReference>
<dbReference type="SUPFAM" id="SSF50685">
    <property type="entry name" value="Barwin-like endoglucanases"/>
    <property type="match status" value="1"/>
</dbReference>